<evidence type="ECO:0000313" key="1">
    <source>
        <dbReference type="EMBL" id="TLQ20456.1"/>
    </source>
</evidence>
<protein>
    <submittedName>
        <fullName evidence="1">Uncharacterized protein</fullName>
    </submittedName>
</protein>
<gene>
    <name evidence="1" type="ORF">FEZ41_03505</name>
</gene>
<name>A0A5R9CYX5_9LACO</name>
<dbReference type="RefSeq" id="WP_138467257.1">
    <property type="nucleotide sequence ID" value="NZ_VBSX01000005.1"/>
</dbReference>
<proteinExistence type="predicted"/>
<reference evidence="1 2" key="1">
    <citation type="submission" date="2019-05" db="EMBL/GenBank/DDBJ databases">
        <title>The metagenome of a microbial culture collection derived from dairy environment covers the genomic content of the human microbiome.</title>
        <authorList>
            <person name="Roder T."/>
            <person name="Wuthrich D."/>
            <person name="Sattari Z."/>
            <person name="Von Ah U."/>
            <person name="Bar C."/>
            <person name="Ronchi F."/>
            <person name="Macpherson A.J."/>
            <person name="Ganal-Vonarburg S.C."/>
            <person name="Bruggmann R."/>
            <person name="Vergeres G."/>
        </authorList>
    </citation>
    <scope>NUCLEOTIDE SEQUENCE [LARGE SCALE GENOMIC DNA]</scope>
    <source>
        <strain evidence="1 2">FAM 1079</strain>
    </source>
</reference>
<dbReference type="AlphaFoldDB" id="A0A5R9CYX5"/>
<organism evidence="1 2">
    <name type="scientific">Lentilactobacillus parafarraginis</name>
    <dbReference type="NCBI Taxonomy" id="390842"/>
    <lineage>
        <taxon>Bacteria</taxon>
        <taxon>Bacillati</taxon>
        <taxon>Bacillota</taxon>
        <taxon>Bacilli</taxon>
        <taxon>Lactobacillales</taxon>
        <taxon>Lactobacillaceae</taxon>
        <taxon>Lentilactobacillus</taxon>
    </lineage>
</organism>
<dbReference type="EMBL" id="VBSX01000005">
    <property type="protein sequence ID" value="TLQ20456.1"/>
    <property type="molecule type" value="Genomic_DNA"/>
</dbReference>
<sequence length="88" mass="10216">MNDAEFDRKYKAAVKTSFTAHTNEIEANMNKISKNMDAQITKDMTNRDVQIMMAKALIDAMDMQDNLYLKINRDILKYFLLDSQSDSE</sequence>
<accession>A0A5R9CYX5</accession>
<evidence type="ECO:0000313" key="2">
    <source>
        <dbReference type="Proteomes" id="UP000305100"/>
    </source>
</evidence>
<dbReference type="Proteomes" id="UP000305100">
    <property type="component" value="Unassembled WGS sequence"/>
</dbReference>
<comment type="caution">
    <text evidence="1">The sequence shown here is derived from an EMBL/GenBank/DDBJ whole genome shotgun (WGS) entry which is preliminary data.</text>
</comment>